<proteinExistence type="predicted"/>
<dbReference type="EMBL" id="JANPWB010000010">
    <property type="protein sequence ID" value="KAJ1136379.1"/>
    <property type="molecule type" value="Genomic_DNA"/>
</dbReference>
<organism evidence="2 3">
    <name type="scientific">Pleurodeles waltl</name>
    <name type="common">Iberian ribbed newt</name>
    <dbReference type="NCBI Taxonomy" id="8319"/>
    <lineage>
        <taxon>Eukaryota</taxon>
        <taxon>Metazoa</taxon>
        <taxon>Chordata</taxon>
        <taxon>Craniata</taxon>
        <taxon>Vertebrata</taxon>
        <taxon>Euteleostomi</taxon>
        <taxon>Amphibia</taxon>
        <taxon>Batrachia</taxon>
        <taxon>Caudata</taxon>
        <taxon>Salamandroidea</taxon>
        <taxon>Salamandridae</taxon>
        <taxon>Pleurodelinae</taxon>
        <taxon>Pleurodeles</taxon>
    </lineage>
</organism>
<sequence>MGAAGGHPPYHCHAVPPRANRVSPPFSGVSWVLSTDNSDGRPEVVPLAQGPSSWAGRRCLLQSLGLRSPSALQGSRCVPRPAGHRGASSSIVSVWAPRGRPLGAGPLPRVPSVHGVPRVERGPNALPDSRCTSGPAGPRGSLTPVSPHGHPGAAPLTQGLFLGPGQGPLFRPRGSTRGARPSALQGPRSAPSPVPRRQEGQQRRSRISRGDPVPAAILFFFPLGAGRAAAADRSLPFATAHLHRPLGIHGSRGESKRHPSLGKTALAVGR</sequence>
<accession>A0AAV7Q803</accession>
<dbReference type="AlphaFoldDB" id="A0AAV7Q803"/>
<evidence type="ECO:0000313" key="3">
    <source>
        <dbReference type="Proteomes" id="UP001066276"/>
    </source>
</evidence>
<dbReference type="Proteomes" id="UP001066276">
    <property type="component" value="Chromosome 6"/>
</dbReference>
<evidence type="ECO:0000313" key="2">
    <source>
        <dbReference type="EMBL" id="KAJ1136379.1"/>
    </source>
</evidence>
<reference evidence="2" key="1">
    <citation type="journal article" date="2022" name="bioRxiv">
        <title>Sequencing and chromosome-scale assembly of the giantPleurodeles waltlgenome.</title>
        <authorList>
            <person name="Brown T."/>
            <person name="Elewa A."/>
            <person name="Iarovenko S."/>
            <person name="Subramanian E."/>
            <person name="Araus A.J."/>
            <person name="Petzold A."/>
            <person name="Susuki M."/>
            <person name="Suzuki K.-i.T."/>
            <person name="Hayashi T."/>
            <person name="Toyoda A."/>
            <person name="Oliveira C."/>
            <person name="Osipova E."/>
            <person name="Leigh N.D."/>
            <person name="Simon A."/>
            <person name="Yun M.H."/>
        </authorList>
    </citation>
    <scope>NUCLEOTIDE SEQUENCE</scope>
    <source>
        <strain evidence="2">20211129_DDA</strain>
        <tissue evidence="2">Liver</tissue>
    </source>
</reference>
<feature type="compositionally biased region" description="Low complexity" evidence="1">
    <location>
        <begin position="155"/>
        <end position="173"/>
    </location>
</feature>
<evidence type="ECO:0000256" key="1">
    <source>
        <dbReference type="SAM" id="MobiDB-lite"/>
    </source>
</evidence>
<gene>
    <name evidence="2" type="ORF">NDU88_002796</name>
</gene>
<comment type="caution">
    <text evidence="2">The sequence shown here is derived from an EMBL/GenBank/DDBJ whole genome shotgun (WGS) entry which is preliminary data.</text>
</comment>
<name>A0AAV7Q803_PLEWA</name>
<protein>
    <submittedName>
        <fullName evidence="2">Uncharacterized protein</fullName>
    </submittedName>
</protein>
<feature type="region of interest" description="Disordered" evidence="1">
    <location>
        <begin position="100"/>
        <end position="209"/>
    </location>
</feature>
<feature type="region of interest" description="Disordered" evidence="1">
    <location>
        <begin position="248"/>
        <end position="270"/>
    </location>
</feature>
<keyword evidence="3" id="KW-1185">Reference proteome</keyword>